<keyword evidence="3" id="KW-1185">Reference proteome</keyword>
<dbReference type="Proteomes" id="UP000042958">
    <property type="component" value="Unassembled WGS sequence"/>
</dbReference>
<keyword evidence="1" id="KW-0732">Signal</keyword>
<feature type="chain" id="PRO_5002522904" description="Rieske domain-containing protein" evidence="1">
    <location>
        <begin position="20"/>
        <end position="400"/>
    </location>
</feature>
<proteinExistence type="predicted"/>
<name>A0A0F7U2I2_PENBI</name>
<protein>
    <recommendedName>
        <fullName evidence="4">Rieske domain-containing protein</fullName>
    </recommendedName>
</protein>
<feature type="signal peptide" evidence="1">
    <location>
        <begin position="1"/>
        <end position="19"/>
    </location>
</feature>
<evidence type="ECO:0000256" key="1">
    <source>
        <dbReference type="SAM" id="SignalP"/>
    </source>
</evidence>
<dbReference type="AlphaFoldDB" id="A0A0F7U2I2"/>
<accession>A0A0F7U2I2</accession>
<evidence type="ECO:0000313" key="2">
    <source>
        <dbReference type="EMBL" id="CEJ61905.1"/>
    </source>
</evidence>
<reference evidence="3" key="1">
    <citation type="journal article" date="2015" name="Genome Announc.">
        <title>Draft genome sequence of the fungus Penicillium brasilianum MG11.</title>
        <authorList>
            <person name="Horn F."/>
            <person name="Linde J."/>
            <person name="Mattern D.J."/>
            <person name="Walther G."/>
            <person name="Guthke R."/>
            <person name="Brakhage A.A."/>
            <person name="Valiante V."/>
        </authorList>
    </citation>
    <scope>NUCLEOTIDE SEQUENCE [LARGE SCALE GENOMIC DNA]</scope>
    <source>
        <strain evidence="3">MG11</strain>
    </source>
</reference>
<dbReference type="SUPFAM" id="SSF52374">
    <property type="entry name" value="Nucleotidylyl transferase"/>
    <property type="match status" value="1"/>
</dbReference>
<gene>
    <name evidence="2" type="ORF">PMG11_10420</name>
</gene>
<evidence type="ECO:0000313" key="3">
    <source>
        <dbReference type="Proteomes" id="UP000042958"/>
    </source>
</evidence>
<dbReference type="OrthoDB" id="2149705at2759"/>
<dbReference type="EMBL" id="CDHK01000012">
    <property type="protein sequence ID" value="CEJ61905.1"/>
    <property type="molecule type" value="Genomic_DNA"/>
</dbReference>
<sequence length="400" mass="45629">MRIIATFCFACIVRLRVQASCFVVKPFNFLFISFSLKTMDFHDNIVHHPLGAGSYYFKESLIRYLSGQCPRQDIAIHLGSQPNCSPHIGNVTTFAVGFGLAAALKNVCSRTVRVKFVYVDSAPAPGQEFVVSGVKYQKSLSHTGDFRIHQKAFGNVLDQLSRLSGVPYDKHTQDLWREHPKFPRVLRDLISQHQTLGPHLSPDTGKLAIRTPCPHQGCGIADKHGLNNKYHIDGRITFLCPDHGEHYVDLDSPTGLARLEFNTPLRNLIRTMITGSDMSRSWIMCTGSDYAGFYQEQFTWRLLPCPQQAPVIFYAPQILDWSGAKLSKSLYVKQDAYRYLRAAERQYLLNVDLLLKREHGLEALYLEVQEWIEKPFMLFRSYTIAYLDKQLVSRGMDPYN</sequence>
<evidence type="ECO:0008006" key="4">
    <source>
        <dbReference type="Google" id="ProtNLM"/>
    </source>
</evidence>
<organism evidence="2 3">
    <name type="scientific">Penicillium brasilianum</name>
    <dbReference type="NCBI Taxonomy" id="104259"/>
    <lineage>
        <taxon>Eukaryota</taxon>
        <taxon>Fungi</taxon>
        <taxon>Dikarya</taxon>
        <taxon>Ascomycota</taxon>
        <taxon>Pezizomycotina</taxon>
        <taxon>Eurotiomycetes</taxon>
        <taxon>Eurotiomycetidae</taxon>
        <taxon>Eurotiales</taxon>
        <taxon>Aspergillaceae</taxon>
        <taxon>Penicillium</taxon>
    </lineage>
</organism>